<feature type="domain" description="O-acyltransferase WSD1 C-terminal" evidence="2">
    <location>
        <begin position="5"/>
        <end position="123"/>
    </location>
</feature>
<evidence type="ECO:0000313" key="3">
    <source>
        <dbReference type="EMBL" id="UQX09727.1"/>
    </source>
</evidence>
<sequence>MANAAAKDHVELLGPTPLHDWTQLAGQMMFGAAMGILPRIPLTLGSLYNVILSNVPGPQHQMYFLGCAVNAMYALGPILAGAGLNITVMSLNGKLGVGIISRSDVLPDLWGIVELLPAALDELVQCTDLSRSNHRADAGTG</sequence>
<dbReference type="Proteomes" id="UP001056610">
    <property type="component" value="Chromosome"/>
</dbReference>
<dbReference type="RefSeq" id="WP_249762814.1">
    <property type="nucleotide sequence ID" value="NZ_CAJUXY010000005.1"/>
</dbReference>
<keyword evidence="1" id="KW-1133">Transmembrane helix</keyword>
<evidence type="ECO:0000313" key="4">
    <source>
        <dbReference type="Proteomes" id="UP001056610"/>
    </source>
</evidence>
<organism evidence="3 4">
    <name type="scientific">Candidatus Mycobacterium methanotrophicum</name>
    <dbReference type="NCBI Taxonomy" id="2943498"/>
    <lineage>
        <taxon>Bacteria</taxon>
        <taxon>Bacillati</taxon>
        <taxon>Actinomycetota</taxon>
        <taxon>Actinomycetes</taxon>
        <taxon>Mycobacteriales</taxon>
        <taxon>Mycobacteriaceae</taxon>
        <taxon>Mycobacterium</taxon>
    </lineage>
</organism>
<dbReference type="InterPro" id="IPR009721">
    <property type="entry name" value="O-acyltransferase_WSD1_C"/>
</dbReference>
<dbReference type="Pfam" id="PF06974">
    <property type="entry name" value="WS_DGAT_C"/>
    <property type="match status" value="1"/>
</dbReference>
<evidence type="ECO:0000259" key="2">
    <source>
        <dbReference type="Pfam" id="PF06974"/>
    </source>
</evidence>
<feature type="transmembrane region" description="Helical" evidence="1">
    <location>
        <begin position="28"/>
        <end position="51"/>
    </location>
</feature>
<accession>A0ABY4QHN0</accession>
<dbReference type="EMBL" id="CP097320">
    <property type="protein sequence ID" value="UQX09727.1"/>
    <property type="molecule type" value="Genomic_DNA"/>
</dbReference>
<keyword evidence="1" id="KW-0812">Transmembrane</keyword>
<proteinExistence type="predicted"/>
<keyword evidence="4" id="KW-1185">Reference proteome</keyword>
<keyword evidence="1" id="KW-0472">Membrane</keyword>
<name>A0ABY4QHN0_9MYCO</name>
<feature type="transmembrane region" description="Helical" evidence="1">
    <location>
        <begin position="63"/>
        <end position="84"/>
    </location>
</feature>
<gene>
    <name evidence="3" type="ORF">M5I08_15585</name>
</gene>
<evidence type="ECO:0000256" key="1">
    <source>
        <dbReference type="SAM" id="Phobius"/>
    </source>
</evidence>
<protein>
    <submittedName>
        <fullName evidence="3">WS/DGAT domain-containing protein</fullName>
    </submittedName>
</protein>
<reference evidence="3" key="1">
    <citation type="submission" date="2022-05" db="EMBL/GenBank/DDBJ databases">
        <title>A methanotrophic Mycobacterium dominates a cave microbial ecosystem.</title>
        <authorList>
            <person name="Van Spanning R.J.M."/>
            <person name="Guan Q."/>
            <person name="Melkonian C."/>
            <person name="Gallant J."/>
            <person name="Polerecky L."/>
            <person name="Flot J.-F."/>
            <person name="Brandt B.W."/>
            <person name="Braster M."/>
            <person name="Iturbe Espinoza P."/>
            <person name="Aerts J."/>
            <person name="Meima-Franke M."/>
            <person name="Piersma S.R."/>
            <person name="Bunduc C."/>
            <person name="Ummels R."/>
            <person name="Pain A."/>
            <person name="Fleming E.J."/>
            <person name="van der Wel N."/>
            <person name="Gherman V.D."/>
            <person name="Sarbu S.M."/>
            <person name="Bodelier P.L.E."/>
            <person name="Bitter W."/>
        </authorList>
    </citation>
    <scope>NUCLEOTIDE SEQUENCE</scope>
    <source>
        <strain evidence="3">Sulfur Cave</strain>
    </source>
</reference>